<evidence type="ECO:0000256" key="2">
    <source>
        <dbReference type="SAM" id="SignalP"/>
    </source>
</evidence>
<dbReference type="AlphaFoldDB" id="A0A7S4EDF2"/>
<protein>
    <submittedName>
        <fullName evidence="3">Uncharacterized protein</fullName>
    </submittedName>
</protein>
<feature type="chain" id="PRO_5036212419" evidence="2">
    <location>
        <begin position="18"/>
        <end position="424"/>
    </location>
</feature>
<keyword evidence="5" id="KW-1185">Reference proteome</keyword>
<evidence type="ECO:0000313" key="3">
    <source>
        <dbReference type="EMBL" id="CAE0706375.1"/>
    </source>
</evidence>
<reference evidence="4" key="2">
    <citation type="submission" date="2021-11" db="EMBL/GenBank/DDBJ databases">
        <authorList>
            <consortium name="Genoscope - CEA"/>
            <person name="William W."/>
        </authorList>
    </citation>
    <scope>NUCLEOTIDE SEQUENCE</scope>
</reference>
<gene>
    <name evidence="3" type="ORF">PCAL00307_LOCUS21826</name>
    <name evidence="4" type="ORF">PECAL_2P09350</name>
</gene>
<evidence type="ECO:0000313" key="5">
    <source>
        <dbReference type="Proteomes" id="UP000789595"/>
    </source>
</evidence>
<organism evidence="3">
    <name type="scientific">Pelagomonas calceolata</name>
    <dbReference type="NCBI Taxonomy" id="35677"/>
    <lineage>
        <taxon>Eukaryota</taxon>
        <taxon>Sar</taxon>
        <taxon>Stramenopiles</taxon>
        <taxon>Ochrophyta</taxon>
        <taxon>Pelagophyceae</taxon>
        <taxon>Pelagomonadales</taxon>
        <taxon>Pelagomonadaceae</taxon>
        <taxon>Pelagomonas</taxon>
    </lineage>
</organism>
<dbReference type="EMBL" id="CAKKNE010000002">
    <property type="protein sequence ID" value="CAH0367893.1"/>
    <property type="molecule type" value="Genomic_DNA"/>
</dbReference>
<evidence type="ECO:0000256" key="1">
    <source>
        <dbReference type="SAM" id="Phobius"/>
    </source>
</evidence>
<proteinExistence type="predicted"/>
<accession>A0A7S4EDF2</accession>
<evidence type="ECO:0000313" key="4">
    <source>
        <dbReference type="EMBL" id="CAH0367893.1"/>
    </source>
</evidence>
<keyword evidence="1" id="KW-0812">Transmembrane</keyword>
<reference evidence="3" key="1">
    <citation type="submission" date="2021-01" db="EMBL/GenBank/DDBJ databases">
        <authorList>
            <person name="Corre E."/>
            <person name="Pelletier E."/>
            <person name="Niang G."/>
            <person name="Scheremetjew M."/>
            <person name="Finn R."/>
            <person name="Kale V."/>
            <person name="Holt S."/>
            <person name="Cochrane G."/>
            <person name="Meng A."/>
            <person name="Brown T."/>
            <person name="Cohen L."/>
        </authorList>
    </citation>
    <scope>NUCLEOTIDE SEQUENCE</scope>
    <source>
        <strain evidence="3">CCMP1756</strain>
    </source>
</reference>
<keyword evidence="1" id="KW-0472">Membrane</keyword>
<dbReference type="Proteomes" id="UP000789595">
    <property type="component" value="Unassembled WGS sequence"/>
</dbReference>
<name>A0A7S4EDF2_9STRA</name>
<keyword evidence="1" id="KW-1133">Transmembrane helix</keyword>
<feature type="transmembrane region" description="Helical" evidence="1">
    <location>
        <begin position="384"/>
        <end position="405"/>
    </location>
</feature>
<feature type="signal peptide" evidence="2">
    <location>
        <begin position="1"/>
        <end position="17"/>
    </location>
</feature>
<sequence>MRLQLCCLLHAAAAARSGFLNREKYAAVDTERAVADAGGATVKVGAPQHAQVVLHQTEPRAPSMIHDRKRHAWRLWSEGFHAESLDGVAWKQTRLDVKGHVFEDPSRRERKRRYKAFANGEALSSSDGLHFTRAKDGRAPSSIRSAFYDSRRRSYVAYKELGNATSVRYESEVWPGPYASKLLHDAPAIVIPYYSIYVGITDACRFAWSGDALEWTVLAGGVIEECHTPLNPLRDPATGELRVYAFDGKKNASLTLYRFHADGFAGLRSPSTSIITSRVLPCKGRAPVVTAAITGSLRVAVHDERGDLVQGRSLEDSLPMLLDAVDEEVQWKGAAEPIPDRCVLKFEVKDATLFSFGWISRARDRRQKRVYRERRRVAKAEARGLFRLFVSLSLTTLSCLVVRVASLKFCAFFRRNRVKRIQSV</sequence>
<dbReference type="EMBL" id="HBIW01025341">
    <property type="protein sequence ID" value="CAE0706375.1"/>
    <property type="molecule type" value="Transcribed_RNA"/>
</dbReference>
<keyword evidence="2" id="KW-0732">Signal</keyword>